<dbReference type="GO" id="GO:0005634">
    <property type="term" value="C:nucleus"/>
    <property type="evidence" value="ECO:0007669"/>
    <property type="project" value="UniProtKB-SubCell"/>
</dbReference>
<dbReference type="SMART" id="SM00389">
    <property type="entry name" value="HOX"/>
    <property type="match status" value="1"/>
</dbReference>
<dbReference type="InterPro" id="IPR009057">
    <property type="entry name" value="Homeodomain-like_sf"/>
</dbReference>
<dbReference type="InterPro" id="IPR001356">
    <property type="entry name" value="HD"/>
</dbReference>
<dbReference type="RefSeq" id="XP_044273542.1">
    <property type="nucleotide sequence ID" value="XM_044417607.1"/>
</dbReference>
<evidence type="ECO:0000256" key="3">
    <source>
        <dbReference type="SAM" id="MobiDB-lite"/>
    </source>
</evidence>
<dbReference type="CTD" id="135935"/>
<dbReference type="PANTHER" id="PTHR47060:SF1">
    <property type="entry name" value="HOMEOBOX PROTEIN NOBOX"/>
    <property type="match status" value="1"/>
</dbReference>
<dbReference type="Gene3D" id="1.10.10.60">
    <property type="entry name" value="Homeodomain-like"/>
    <property type="match status" value="1"/>
</dbReference>
<name>A0A8D2KVY0_VARKO</name>
<dbReference type="Proteomes" id="UP000694545">
    <property type="component" value="Unplaced"/>
</dbReference>
<dbReference type="PANTHER" id="PTHR47060">
    <property type="entry name" value="HOMEOBOX PROTEIN NOBOX"/>
    <property type="match status" value="1"/>
</dbReference>
<sequence length="684" mass="74922">MSEGEFGEQEGKGLRGSLLCTEQFVQNGNLVSEIGAKNNVSMLHTVIIEDESGKIIVKERDSGIAKGEKENGNYFIDQVSASHQSPLDPHQFGFTTICRHLPTYFSDMNTDLPIPETELGQELIDYPKSQSQAELYCFNITEKDTLKEQNNFLAACSPKTSPALGEVHIPEQIEDLNQNLSLECATHRSGKCATVNYTGQQTRRLASTVVSKGNPDGTKGKKCPPETPEEPVPPTRKKSRTFYSAGQLDELERMFQEDHYPNNEKRREIAAAVGVTPQRVMVWFQNRRAKWRKIEKLTVKGNQKCSVTASALSIGPQPSSQCTTLLPVPQLSSSVHDRSTVLMTGTATINYSSMLSGQAAPLASISVTGRTTPYESFQTKAQGTFGTLKEELLPAIPSPPPIRRASLPLSMVFNSNSHIVPLTPSSEYSPSSQENSSSEAFTYNIQTESINSPVHCSFPEQLEPTANLETSYYQPSTQSGAYQFCQYPQHQVSQLHHFPIQLTGNALPSVHLTPATPSKSSTAIFSLPGNSSLLTYGTTEAPRGYLQNHLRGQLLIQPSTGSSGYIPAFQAVPWNEFYLHGTSFANQLCSEMPFFSSGGGCYSAEQAEYSENQSVPPGSCLLYGPKAAVPALFPAKQLTAADPNANSDYQSQVEHTVPLEKHSDADNILKDEQNVADFSEERKN</sequence>
<dbReference type="OMA" id="NQLCSQM"/>
<dbReference type="AlphaFoldDB" id="A0A8D2KVY0"/>
<dbReference type="Pfam" id="PF00046">
    <property type="entry name" value="Homeodomain"/>
    <property type="match status" value="1"/>
</dbReference>
<dbReference type="GeneID" id="123016894"/>
<feature type="region of interest" description="Disordered" evidence="3">
    <location>
        <begin position="659"/>
        <end position="684"/>
    </location>
</feature>
<evidence type="ECO:0000259" key="4">
    <source>
        <dbReference type="PROSITE" id="PS50071"/>
    </source>
</evidence>
<dbReference type="PROSITE" id="PS50071">
    <property type="entry name" value="HOMEOBOX_2"/>
    <property type="match status" value="1"/>
</dbReference>
<keyword evidence="1 2" id="KW-0371">Homeobox</keyword>
<feature type="region of interest" description="Disordered" evidence="3">
    <location>
        <begin position="209"/>
        <end position="238"/>
    </location>
</feature>
<reference evidence="5" key="2">
    <citation type="submission" date="2025-09" db="UniProtKB">
        <authorList>
            <consortium name="Ensembl"/>
        </authorList>
    </citation>
    <scope>IDENTIFICATION</scope>
</reference>
<feature type="domain" description="Homeobox" evidence="4">
    <location>
        <begin position="234"/>
        <end position="294"/>
    </location>
</feature>
<evidence type="ECO:0000313" key="5">
    <source>
        <dbReference type="Ensembl" id="ENSVKKP00000011160.1"/>
    </source>
</evidence>
<keyword evidence="1 2" id="KW-0238">DNA-binding</keyword>
<dbReference type="CDD" id="cd00086">
    <property type="entry name" value="homeodomain"/>
    <property type="match status" value="1"/>
</dbReference>
<protein>
    <recommendedName>
        <fullName evidence="4">Homeobox domain-containing protein</fullName>
    </recommendedName>
</protein>
<reference evidence="5" key="1">
    <citation type="submission" date="2025-08" db="UniProtKB">
        <authorList>
            <consortium name="Ensembl"/>
        </authorList>
    </citation>
    <scope>IDENTIFICATION</scope>
</reference>
<dbReference type="Ensembl" id="ENSVKKT00000011426.1">
    <property type="protein sequence ID" value="ENSVKKP00000011160.1"/>
    <property type="gene ID" value="ENSVKKG00000007803.1"/>
</dbReference>
<evidence type="ECO:0000313" key="6">
    <source>
        <dbReference type="Proteomes" id="UP000694545"/>
    </source>
</evidence>
<evidence type="ECO:0000256" key="1">
    <source>
        <dbReference type="PROSITE-ProRule" id="PRU00108"/>
    </source>
</evidence>
<dbReference type="GO" id="GO:0000981">
    <property type="term" value="F:DNA-binding transcription factor activity, RNA polymerase II-specific"/>
    <property type="evidence" value="ECO:0007669"/>
    <property type="project" value="TreeGrafter"/>
</dbReference>
<organism evidence="5 6">
    <name type="scientific">Varanus komodoensis</name>
    <name type="common">Komodo dragon</name>
    <dbReference type="NCBI Taxonomy" id="61221"/>
    <lineage>
        <taxon>Eukaryota</taxon>
        <taxon>Metazoa</taxon>
        <taxon>Chordata</taxon>
        <taxon>Craniata</taxon>
        <taxon>Vertebrata</taxon>
        <taxon>Euteleostomi</taxon>
        <taxon>Lepidosauria</taxon>
        <taxon>Squamata</taxon>
        <taxon>Bifurcata</taxon>
        <taxon>Unidentata</taxon>
        <taxon>Episquamata</taxon>
        <taxon>Toxicofera</taxon>
        <taxon>Anguimorpha</taxon>
        <taxon>Paleoanguimorpha</taxon>
        <taxon>Varanoidea</taxon>
        <taxon>Varanidae</taxon>
        <taxon>Varanus</taxon>
    </lineage>
</organism>
<dbReference type="InterPro" id="IPR042988">
    <property type="entry name" value="NOBOX"/>
</dbReference>
<gene>
    <name evidence="5" type="primary">NOBOX</name>
</gene>
<accession>A0A8D2KVY0</accession>
<evidence type="ECO:0000256" key="2">
    <source>
        <dbReference type="RuleBase" id="RU000682"/>
    </source>
</evidence>
<keyword evidence="6" id="KW-1185">Reference proteome</keyword>
<keyword evidence="1 2" id="KW-0539">Nucleus</keyword>
<comment type="subcellular location">
    <subcellularLocation>
        <location evidence="1 2">Nucleus</location>
    </subcellularLocation>
</comment>
<feature type="DNA-binding region" description="Homeobox" evidence="1">
    <location>
        <begin position="236"/>
        <end position="295"/>
    </location>
</feature>
<dbReference type="SUPFAM" id="SSF46689">
    <property type="entry name" value="Homeodomain-like"/>
    <property type="match status" value="1"/>
</dbReference>
<proteinExistence type="predicted"/>
<dbReference type="GO" id="GO:0000978">
    <property type="term" value="F:RNA polymerase II cis-regulatory region sequence-specific DNA binding"/>
    <property type="evidence" value="ECO:0007669"/>
    <property type="project" value="TreeGrafter"/>
</dbReference>